<evidence type="ECO:0000256" key="9">
    <source>
        <dbReference type="SAM" id="MobiDB-lite"/>
    </source>
</evidence>
<dbReference type="Gene3D" id="3.10.20.30">
    <property type="match status" value="1"/>
</dbReference>
<feature type="compositionally biased region" description="Polar residues" evidence="9">
    <location>
        <begin position="1"/>
        <end position="11"/>
    </location>
</feature>
<comment type="caution">
    <text evidence="11">The sequence shown here is derived from an EMBL/GenBank/DDBJ whole genome shotgun (WGS) entry which is preliminary data.</text>
</comment>
<keyword evidence="2" id="KW-0813">Transport</keyword>
<evidence type="ECO:0000256" key="7">
    <source>
        <dbReference type="ARBA" id="ARBA00023014"/>
    </source>
</evidence>
<name>A0A847TY12_9EURY</name>
<dbReference type="InterPro" id="IPR001041">
    <property type="entry name" value="2Fe-2S_ferredoxin-type"/>
</dbReference>
<sequence>MDERQNASACQPSSDPTTSATTARNLPDEDRRRLLTAMGGVGVTVLAGCLGDGESDAASYTVVFLDQDGRTEVEISEDEKLLYPALDADVEIPYACEVVRCGQCTGKYDGNANEVVTHDGNQFLDEDQIEAGWLLTCVAYPRGNFELEIAHPDEE</sequence>
<feature type="region of interest" description="Disordered" evidence="9">
    <location>
        <begin position="1"/>
        <end position="28"/>
    </location>
</feature>
<dbReference type="InterPro" id="IPR012675">
    <property type="entry name" value="Beta-grasp_dom_sf"/>
</dbReference>
<feature type="domain" description="2Fe-2S ferredoxin-type" evidence="10">
    <location>
        <begin position="60"/>
        <end position="155"/>
    </location>
</feature>
<keyword evidence="7" id="KW-0411">Iron-sulfur</keyword>
<accession>A0A847TY12</accession>
<evidence type="ECO:0000256" key="5">
    <source>
        <dbReference type="ARBA" id="ARBA00022982"/>
    </source>
</evidence>
<organism evidence="11 12">
    <name type="scientific">Haloarcula rubripromontorii</name>
    <dbReference type="NCBI Taxonomy" id="1705562"/>
    <lineage>
        <taxon>Archaea</taxon>
        <taxon>Methanobacteriati</taxon>
        <taxon>Methanobacteriota</taxon>
        <taxon>Stenosarchaea group</taxon>
        <taxon>Halobacteria</taxon>
        <taxon>Halobacteriales</taxon>
        <taxon>Haloarculaceae</taxon>
        <taxon>Haloarcula</taxon>
    </lineage>
</organism>
<dbReference type="AlphaFoldDB" id="A0A847TY12"/>
<dbReference type="PANTHER" id="PTHR43112">
    <property type="entry name" value="FERREDOXIN"/>
    <property type="match status" value="1"/>
</dbReference>
<keyword evidence="3" id="KW-0001">2Fe-2S</keyword>
<evidence type="ECO:0000313" key="11">
    <source>
        <dbReference type="EMBL" id="NLV05935.1"/>
    </source>
</evidence>
<comment type="cofactor">
    <cofactor evidence="8">
        <name>[2Fe-2S] cluster</name>
        <dbReference type="ChEBI" id="CHEBI:190135"/>
    </cofactor>
</comment>
<keyword evidence="6" id="KW-0408">Iron</keyword>
<feature type="compositionally biased region" description="Low complexity" evidence="9">
    <location>
        <begin position="12"/>
        <end position="23"/>
    </location>
</feature>
<dbReference type="CDD" id="cd00207">
    <property type="entry name" value="fer2"/>
    <property type="match status" value="1"/>
</dbReference>
<evidence type="ECO:0000256" key="3">
    <source>
        <dbReference type="ARBA" id="ARBA00022714"/>
    </source>
</evidence>
<dbReference type="InterPro" id="IPR036010">
    <property type="entry name" value="2Fe-2S_ferredoxin-like_sf"/>
</dbReference>
<dbReference type="GO" id="GO:0051537">
    <property type="term" value="F:2 iron, 2 sulfur cluster binding"/>
    <property type="evidence" value="ECO:0007669"/>
    <property type="project" value="UniProtKB-KW"/>
</dbReference>
<dbReference type="EMBL" id="WOWB01000001">
    <property type="protein sequence ID" value="NLV05935.1"/>
    <property type="molecule type" value="Genomic_DNA"/>
</dbReference>
<dbReference type="RefSeq" id="WP_053968624.1">
    <property type="nucleotide sequence ID" value="NZ_LIUF01000004.1"/>
</dbReference>
<dbReference type="Pfam" id="PF00111">
    <property type="entry name" value="Fer2"/>
    <property type="match status" value="1"/>
</dbReference>
<evidence type="ECO:0000259" key="10">
    <source>
        <dbReference type="PROSITE" id="PS51085"/>
    </source>
</evidence>
<gene>
    <name evidence="11" type="ORF">GOC83_07270</name>
</gene>
<evidence type="ECO:0000256" key="6">
    <source>
        <dbReference type="ARBA" id="ARBA00023004"/>
    </source>
</evidence>
<keyword evidence="5" id="KW-0249">Electron transport</keyword>
<dbReference type="OrthoDB" id="235534at2157"/>
<evidence type="ECO:0000256" key="4">
    <source>
        <dbReference type="ARBA" id="ARBA00022723"/>
    </source>
</evidence>
<protein>
    <submittedName>
        <fullName evidence="11">2Fe-2S iron-sulfur cluster binding domain-containing protein</fullName>
    </submittedName>
</protein>
<evidence type="ECO:0000313" key="12">
    <source>
        <dbReference type="Proteomes" id="UP000610611"/>
    </source>
</evidence>
<dbReference type="PROSITE" id="PS51085">
    <property type="entry name" value="2FE2S_FER_2"/>
    <property type="match status" value="1"/>
</dbReference>
<comment type="similarity">
    <text evidence="1">Belongs to the 2Fe2S plant-type ferredoxin family.</text>
</comment>
<dbReference type="Proteomes" id="UP000610611">
    <property type="component" value="Unassembled WGS sequence"/>
</dbReference>
<keyword evidence="4" id="KW-0479">Metal-binding</keyword>
<evidence type="ECO:0000256" key="8">
    <source>
        <dbReference type="ARBA" id="ARBA00034078"/>
    </source>
</evidence>
<proteinExistence type="inferred from homology"/>
<dbReference type="GO" id="GO:0046872">
    <property type="term" value="F:metal ion binding"/>
    <property type="evidence" value="ECO:0007669"/>
    <property type="project" value="UniProtKB-KW"/>
</dbReference>
<evidence type="ECO:0000256" key="1">
    <source>
        <dbReference type="ARBA" id="ARBA00007874"/>
    </source>
</evidence>
<dbReference type="SUPFAM" id="SSF54292">
    <property type="entry name" value="2Fe-2S ferredoxin-like"/>
    <property type="match status" value="1"/>
</dbReference>
<reference evidence="11" key="1">
    <citation type="submission" date="2019-12" db="EMBL/GenBank/DDBJ databases">
        <title>The whole-genome sequencing of Haloarcula japonica strain pws8.</title>
        <authorList>
            <person name="Verma D.K."/>
            <person name="Gopal K."/>
            <person name="Prasad E.S."/>
        </authorList>
    </citation>
    <scope>NUCLEOTIDE SEQUENCE</scope>
    <source>
        <strain evidence="11">Pws8</strain>
    </source>
</reference>
<dbReference type="PANTHER" id="PTHR43112:SF3">
    <property type="entry name" value="FERREDOXIN-2, CHLOROPLASTIC"/>
    <property type="match status" value="1"/>
</dbReference>
<evidence type="ECO:0000256" key="2">
    <source>
        <dbReference type="ARBA" id="ARBA00022448"/>
    </source>
</evidence>